<dbReference type="InParanoid" id="A0A1V9XT45"/>
<dbReference type="EMBL" id="MNPL01004699">
    <property type="protein sequence ID" value="OQR76538.1"/>
    <property type="molecule type" value="Genomic_DNA"/>
</dbReference>
<dbReference type="AlphaFoldDB" id="A0A1V9XT45"/>
<accession>A0A1V9XT45</accession>
<keyword evidence="3" id="KW-0440">LIM domain</keyword>
<evidence type="ECO:0000256" key="2">
    <source>
        <dbReference type="ARBA" id="ARBA00022833"/>
    </source>
</evidence>
<organism evidence="5 6">
    <name type="scientific">Tropilaelaps mercedesae</name>
    <dbReference type="NCBI Taxonomy" id="418985"/>
    <lineage>
        <taxon>Eukaryota</taxon>
        <taxon>Metazoa</taxon>
        <taxon>Ecdysozoa</taxon>
        <taxon>Arthropoda</taxon>
        <taxon>Chelicerata</taxon>
        <taxon>Arachnida</taxon>
        <taxon>Acari</taxon>
        <taxon>Parasitiformes</taxon>
        <taxon>Mesostigmata</taxon>
        <taxon>Gamasina</taxon>
        <taxon>Dermanyssoidea</taxon>
        <taxon>Laelapidae</taxon>
        <taxon>Tropilaelaps</taxon>
    </lineage>
</organism>
<name>A0A1V9XT45_9ACAR</name>
<feature type="domain" description="LIM zinc-binding" evidence="4">
    <location>
        <begin position="12"/>
        <end position="50"/>
    </location>
</feature>
<reference evidence="5 6" key="1">
    <citation type="journal article" date="2017" name="Gigascience">
        <title>Draft genome of the honey bee ectoparasitic mite, Tropilaelaps mercedesae, is shaped by the parasitic life history.</title>
        <authorList>
            <person name="Dong X."/>
            <person name="Armstrong S.D."/>
            <person name="Xia D."/>
            <person name="Makepeace B.L."/>
            <person name="Darby A.C."/>
            <person name="Kadowaki T."/>
        </authorList>
    </citation>
    <scope>NUCLEOTIDE SEQUENCE [LARGE SCALE GENOMIC DNA]</scope>
    <source>
        <strain evidence="5">Wuxi-XJTLU</strain>
    </source>
</reference>
<dbReference type="Pfam" id="PF00412">
    <property type="entry name" value="LIM"/>
    <property type="match status" value="1"/>
</dbReference>
<dbReference type="Proteomes" id="UP000192247">
    <property type="component" value="Unassembled WGS sequence"/>
</dbReference>
<sequence length="140" mass="15904">MVANPSLVNRVACNGDIQPTALSTNNEGFTWHIDHFCCCDCKYPLLDKTYSCLPPDDESEFPQRTCHGYCDAGEHRRRYREKHSSECSSLFLSRYRETSRQQIGFPTLAYCVAFVAECADGIVDTHGFVSVIELLFDLYS</sequence>
<protein>
    <recommendedName>
        <fullName evidence="4">LIM zinc-binding domain-containing protein</fullName>
    </recommendedName>
</protein>
<proteinExistence type="predicted"/>
<evidence type="ECO:0000313" key="6">
    <source>
        <dbReference type="Proteomes" id="UP000192247"/>
    </source>
</evidence>
<keyword evidence="6" id="KW-1185">Reference proteome</keyword>
<dbReference type="GO" id="GO:0046872">
    <property type="term" value="F:metal ion binding"/>
    <property type="evidence" value="ECO:0007669"/>
    <property type="project" value="UniProtKB-KW"/>
</dbReference>
<keyword evidence="2" id="KW-0862">Zinc</keyword>
<dbReference type="InterPro" id="IPR001781">
    <property type="entry name" value="Znf_LIM"/>
</dbReference>
<dbReference type="Gene3D" id="2.10.110.10">
    <property type="entry name" value="Cysteine Rich Protein"/>
    <property type="match status" value="1"/>
</dbReference>
<gene>
    <name evidence="5" type="ORF">BIW11_07719</name>
</gene>
<keyword evidence="1" id="KW-0479">Metal-binding</keyword>
<evidence type="ECO:0000256" key="1">
    <source>
        <dbReference type="ARBA" id="ARBA00022723"/>
    </source>
</evidence>
<evidence type="ECO:0000256" key="3">
    <source>
        <dbReference type="ARBA" id="ARBA00023038"/>
    </source>
</evidence>
<evidence type="ECO:0000313" key="5">
    <source>
        <dbReference type="EMBL" id="OQR76538.1"/>
    </source>
</evidence>
<evidence type="ECO:0000259" key="4">
    <source>
        <dbReference type="Pfam" id="PF00412"/>
    </source>
</evidence>
<comment type="caution">
    <text evidence="5">The sequence shown here is derived from an EMBL/GenBank/DDBJ whole genome shotgun (WGS) entry which is preliminary data.</text>
</comment>